<name>A0AAN6NMU1_9PEZI</name>
<evidence type="ECO:0000313" key="1">
    <source>
        <dbReference type="EMBL" id="KAK3948772.1"/>
    </source>
</evidence>
<comment type="caution">
    <text evidence="1">The sequence shown here is derived from an EMBL/GenBank/DDBJ whole genome shotgun (WGS) entry which is preliminary data.</text>
</comment>
<dbReference type="Proteomes" id="UP001303222">
    <property type="component" value="Unassembled WGS sequence"/>
</dbReference>
<reference evidence="1" key="1">
    <citation type="journal article" date="2023" name="Mol. Phylogenet. Evol.">
        <title>Genome-scale phylogeny and comparative genomics of the fungal order Sordariales.</title>
        <authorList>
            <person name="Hensen N."/>
            <person name="Bonometti L."/>
            <person name="Westerberg I."/>
            <person name="Brannstrom I.O."/>
            <person name="Guillou S."/>
            <person name="Cros-Aarteil S."/>
            <person name="Calhoun S."/>
            <person name="Haridas S."/>
            <person name="Kuo A."/>
            <person name="Mondo S."/>
            <person name="Pangilinan J."/>
            <person name="Riley R."/>
            <person name="LaButti K."/>
            <person name="Andreopoulos B."/>
            <person name="Lipzen A."/>
            <person name="Chen C."/>
            <person name="Yan M."/>
            <person name="Daum C."/>
            <person name="Ng V."/>
            <person name="Clum A."/>
            <person name="Steindorff A."/>
            <person name="Ohm R.A."/>
            <person name="Martin F."/>
            <person name="Silar P."/>
            <person name="Natvig D.O."/>
            <person name="Lalanne C."/>
            <person name="Gautier V."/>
            <person name="Ament-Velasquez S.L."/>
            <person name="Kruys A."/>
            <person name="Hutchinson M.I."/>
            <person name="Powell A.J."/>
            <person name="Barry K."/>
            <person name="Miller A.N."/>
            <person name="Grigoriev I.V."/>
            <person name="Debuchy R."/>
            <person name="Gladieux P."/>
            <person name="Hiltunen Thoren M."/>
            <person name="Johannesson H."/>
        </authorList>
    </citation>
    <scope>NUCLEOTIDE SEQUENCE</scope>
    <source>
        <strain evidence="1">CBS 626.80</strain>
    </source>
</reference>
<accession>A0AAN6NMU1</accession>
<gene>
    <name evidence="1" type="ORF">QBC32DRAFT_190258</name>
</gene>
<organism evidence="1 2">
    <name type="scientific">Pseudoneurospora amorphoporcata</name>
    <dbReference type="NCBI Taxonomy" id="241081"/>
    <lineage>
        <taxon>Eukaryota</taxon>
        <taxon>Fungi</taxon>
        <taxon>Dikarya</taxon>
        <taxon>Ascomycota</taxon>
        <taxon>Pezizomycotina</taxon>
        <taxon>Sordariomycetes</taxon>
        <taxon>Sordariomycetidae</taxon>
        <taxon>Sordariales</taxon>
        <taxon>Sordariaceae</taxon>
        <taxon>Pseudoneurospora</taxon>
    </lineage>
</organism>
<protein>
    <submittedName>
        <fullName evidence="1">Uncharacterized protein</fullName>
    </submittedName>
</protein>
<feature type="non-terminal residue" evidence="1">
    <location>
        <position position="214"/>
    </location>
</feature>
<dbReference type="EMBL" id="MU859245">
    <property type="protein sequence ID" value="KAK3948772.1"/>
    <property type="molecule type" value="Genomic_DNA"/>
</dbReference>
<keyword evidence="2" id="KW-1185">Reference proteome</keyword>
<dbReference type="AlphaFoldDB" id="A0AAN6NMU1"/>
<reference evidence="1" key="2">
    <citation type="submission" date="2023-06" db="EMBL/GenBank/DDBJ databases">
        <authorList>
            <consortium name="Lawrence Berkeley National Laboratory"/>
            <person name="Mondo S.J."/>
            <person name="Hensen N."/>
            <person name="Bonometti L."/>
            <person name="Westerberg I."/>
            <person name="Brannstrom I.O."/>
            <person name="Guillou S."/>
            <person name="Cros-Aarteil S."/>
            <person name="Calhoun S."/>
            <person name="Haridas S."/>
            <person name="Kuo A."/>
            <person name="Pangilinan J."/>
            <person name="Riley R."/>
            <person name="Labutti K."/>
            <person name="Andreopoulos B."/>
            <person name="Lipzen A."/>
            <person name="Chen C."/>
            <person name="Yanf M."/>
            <person name="Daum C."/>
            <person name="Ng V."/>
            <person name="Clum A."/>
            <person name="Steindorff A."/>
            <person name="Ohm R."/>
            <person name="Martin F."/>
            <person name="Silar P."/>
            <person name="Natvig D."/>
            <person name="Lalanne C."/>
            <person name="Gautier V."/>
            <person name="Ament-Velasquez S.L."/>
            <person name="Kruys A."/>
            <person name="Hutchinson M.I."/>
            <person name="Powell A.J."/>
            <person name="Barry K."/>
            <person name="Miller A.N."/>
            <person name="Grigoriev I.V."/>
            <person name="Debuchy R."/>
            <person name="Gladieux P."/>
            <person name="Thoren M.H."/>
            <person name="Johannesson H."/>
        </authorList>
    </citation>
    <scope>NUCLEOTIDE SEQUENCE</scope>
    <source>
        <strain evidence="1">CBS 626.80</strain>
    </source>
</reference>
<proteinExistence type="predicted"/>
<sequence>MEYNTTATLVPLKGESNLDAWARALKVQLASLGLKPYITTTIPAPEKALAKWHMDRAKVMGVIHSTINNDNIQSILMINSWDEDNDDPKYLFDLIRDSITSVTNEAKSDVLDEYQTLKRASFASLESFLMRYQALRKRVKDVGYFIDDNVELTNLFNAVKHSYPVDAKLWAADLNKGLLTTKKFLSLLSTLANTEKTYSNMVVAKVETKNVKTE</sequence>
<evidence type="ECO:0000313" key="2">
    <source>
        <dbReference type="Proteomes" id="UP001303222"/>
    </source>
</evidence>